<evidence type="ECO:0000313" key="1">
    <source>
        <dbReference type="EMBL" id="KAJ6988787.1"/>
    </source>
</evidence>
<proteinExistence type="predicted"/>
<reference evidence="1" key="1">
    <citation type="journal article" date="2023" name="Mol. Ecol. Resour.">
        <title>Chromosome-level genome assembly of a triploid poplar Populus alba 'Berolinensis'.</title>
        <authorList>
            <person name="Chen S."/>
            <person name="Yu Y."/>
            <person name="Wang X."/>
            <person name="Wang S."/>
            <person name="Zhang T."/>
            <person name="Zhou Y."/>
            <person name="He R."/>
            <person name="Meng N."/>
            <person name="Wang Y."/>
            <person name="Liu W."/>
            <person name="Liu Z."/>
            <person name="Liu J."/>
            <person name="Guo Q."/>
            <person name="Huang H."/>
            <person name="Sederoff R.R."/>
            <person name="Wang G."/>
            <person name="Qu G."/>
            <person name="Chen S."/>
        </authorList>
    </citation>
    <scope>NUCLEOTIDE SEQUENCE</scope>
    <source>
        <strain evidence="1">SC-2020</strain>
    </source>
</reference>
<dbReference type="EMBL" id="JAQIZT010000008">
    <property type="protein sequence ID" value="KAJ6988787.1"/>
    <property type="molecule type" value="Genomic_DNA"/>
</dbReference>
<gene>
    <name evidence="1" type="ORF">NC653_021646</name>
</gene>
<protein>
    <submittedName>
        <fullName evidence="1">Uncharacterized protein</fullName>
    </submittedName>
</protein>
<keyword evidence="2" id="KW-1185">Reference proteome</keyword>
<sequence>MGNPDNAGMSGLIGDEEGKCIAGFHGYIGWTTNIMVEADSLEAVHLIAGNGGPLHPCHMLCWRI</sequence>
<evidence type="ECO:0000313" key="2">
    <source>
        <dbReference type="Proteomes" id="UP001164929"/>
    </source>
</evidence>
<organism evidence="1 2">
    <name type="scientific">Populus alba x Populus x berolinensis</name>
    <dbReference type="NCBI Taxonomy" id="444605"/>
    <lineage>
        <taxon>Eukaryota</taxon>
        <taxon>Viridiplantae</taxon>
        <taxon>Streptophyta</taxon>
        <taxon>Embryophyta</taxon>
        <taxon>Tracheophyta</taxon>
        <taxon>Spermatophyta</taxon>
        <taxon>Magnoliopsida</taxon>
        <taxon>eudicotyledons</taxon>
        <taxon>Gunneridae</taxon>
        <taxon>Pentapetalae</taxon>
        <taxon>rosids</taxon>
        <taxon>fabids</taxon>
        <taxon>Malpighiales</taxon>
        <taxon>Salicaceae</taxon>
        <taxon>Saliceae</taxon>
        <taxon>Populus</taxon>
    </lineage>
</organism>
<dbReference type="Proteomes" id="UP001164929">
    <property type="component" value="Chromosome 8"/>
</dbReference>
<comment type="caution">
    <text evidence="1">The sequence shown here is derived from an EMBL/GenBank/DDBJ whole genome shotgun (WGS) entry which is preliminary data.</text>
</comment>
<name>A0AAD6MQH5_9ROSI</name>
<dbReference type="AlphaFoldDB" id="A0AAD6MQH5"/>
<accession>A0AAD6MQH5</accession>